<dbReference type="EMBL" id="UZAE01014410">
    <property type="protein sequence ID" value="VDO13379.1"/>
    <property type="molecule type" value="Genomic_DNA"/>
</dbReference>
<reference evidence="2 3" key="2">
    <citation type="submission" date="2018-11" db="EMBL/GenBank/DDBJ databases">
        <authorList>
            <consortium name="Pathogen Informatics"/>
        </authorList>
    </citation>
    <scope>NUCLEOTIDE SEQUENCE [LARGE SCALE GENOMIC DNA]</scope>
</reference>
<feature type="compositionally biased region" description="Polar residues" evidence="1">
    <location>
        <begin position="179"/>
        <end position="188"/>
    </location>
</feature>
<evidence type="ECO:0000313" key="2">
    <source>
        <dbReference type="EMBL" id="VDO13379.1"/>
    </source>
</evidence>
<protein>
    <submittedName>
        <fullName evidence="2 4">Uncharacterized protein</fullName>
    </submittedName>
</protein>
<evidence type="ECO:0000313" key="4">
    <source>
        <dbReference type="WBParaSite" id="HNAJ_0001256001-mRNA-1"/>
    </source>
</evidence>
<dbReference type="AlphaFoldDB" id="A0A0R3TXG5"/>
<dbReference type="OrthoDB" id="6246757at2759"/>
<organism evidence="4">
    <name type="scientific">Rodentolepis nana</name>
    <name type="common">Dwarf tapeworm</name>
    <name type="synonym">Hymenolepis nana</name>
    <dbReference type="NCBI Taxonomy" id="102285"/>
    <lineage>
        <taxon>Eukaryota</taxon>
        <taxon>Metazoa</taxon>
        <taxon>Spiralia</taxon>
        <taxon>Lophotrochozoa</taxon>
        <taxon>Platyhelminthes</taxon>
        <taxon>Cestoda</taxon>
        <taxon>Eucestoda</taxon>
        <taxon>Cyclophyllidea</taxon>
        <taxon>Hymenolepididae</taxon>
        <taxon>Rodentolepis</taxon>
    </lineage>
</organism>
<sequence length="311" mass="34297">MAHPKRHRAWSFSDCPNLSECLGSSNILSETPSKVNNSFRRVRTFSCNPPVGSFEDLVREAEIHTATLPFSSEKPNNAVRLSPSYSRFCPLAYNDQCQTKHKSPTVVSPSLNRRVCRSPPKVVFGQPIVSFSFPTDNIIRPSPLTNSLLIEYLALVTTDNPYGGLVGLSEDGKSKESAPETSLSQQPLSPEPGKRIRKVDVTSGSPFAPSMLSYFQEGDRVDGTSIRSTSLNVPSNPSSLLDPATSSSRRSVSTICRPTALDNIMLDEDVHLKKLSVQVEVDQLRSMLHEFERTHLLRNSSKRISVTEAPP</sequence>
<name>A0A0R3TXG5_RODNA</name>
<reference evidence="4" key="1">
    <citation type="submission" date="2017-02" db="UniProtKB">
        <authorList>
            <consortium name="WormBaseParasite"/>
        </authorList>
    </citation>
    <scope>IDENTIFICATION</scope>
</reference>
<keyword evidence="3" id="KW-1185">Reference proteome</keyword>
<feature type="region of interest" description="Disordered" evidence="1">
    <location>
        <begin position="167"/>
        <end position="202"/>
    </location>
</feature>
<gene>
    <name evidence="2" type="ORF">HNAJ_LOCUS12538</name>
</gene>
<evidence type="ECO:0000256" key="1">
    <source>
        <dbReference type="SAM" id="MobiDB-lite"/>
    </source>
</evidence>
<accession>A0A0R3TXG5</accession>
<evidence type="ECO:0000313" key="3">
    <source>
        <dbReference type="Proteomes" id="UP000278807"/>
    </source>
</evidence>
<proteinExistence type="predicted"/>
<dbReference type="WBParaSite" id="HNAJ_0001256001-mRNA-1">
    <property type="protein sequence ID" value="HNAJ_0001256001-mRNA-1"/>
    <property type="gene ID" value="HNAJ_0001256001"/>
</dbReference>
<dbReference type="Proteomes" id="UP000278807">
    <property type="component" value="Unassembled WGS sequence"/>
</dbReference>